<organism evidence="1 2">
    <name type="scientific">Aegilops tauschii subsp. strangulata</name>
    <name type="common">Goatgrass</name>
    <dbReference type="NCBI Taxonomy" id="200361"/>
    <lineage>
        <taxon>Eukaryota</taxon>
        <taxon>Viridiplantae</taxon>
        <taxon>Streptophyta</taxon>
        <taxon>Embryophyta</taxon>
        <taxon>Tracheophyta</taxon>
        <taxon>Spermatophyta</taxon>
        <taxon>Magnoliopsida</taxon>
        <taxon>Liliopsida</taxon>
        <taxon>Poales</taxon>
        <taxon>Poaceae</taxon>
        <taxon>BOP clade</taxon>
        <taxon>Pooideae</taxon>
        <taxon>Triticodae</taxon>
        <taxon>Triticeae</taxon>
        <taxon>Triticinae</taxon>
        <taxon>Aegilops</taxon>
    </lineage>
</organism>
<accession>A0A453LFL5</accession>
<proteinExistence type="predicted"/>
<evidence type="ECO:0000313" key="2">
    <source>
        <dbReference type="Proteomes" id="UP000015105"/>
    </source>
</evidence>
<dbReference type="EnsemblPlants" id="AET5Gv20745000.8">
    <property type="protein sequence ID" value="AET5Gv20745000.8"/>
    <property type="gene ID" value="AET5Gv20745000"/>
</dbReference>
<protein>
    <submittedName>
        <fullName evidence="1">Uncharacterized protein</fullName>
    </submittedName>
</protein>
<dbReference type="Gene3D" id="1.10.472.10">
    <property type="entry name" value="Cyclin-like"/>
    <property type="match status" value="1"/>
</dbReference>
<sequence>MFTLHSNLPCRRSPISIAAAVIYMITQLSEDKKPLKGLNTDPSRQLLPPSVCHCRRGSIINTVMRAICRYLLGHRSGRRHHQEFIQGPVPLRREAHPELVRQGGRPEEPVHTIGAESQPFLPFSRSFSCYITFEN</sequence>
<reference evidence="2" key="2">
    <citation type="journal article" date="2017" name="Nat. Plants">
        <title>The Aegilops tauschii genome reveals multiple impacts of transposons.</title>
        <authorList>
            <person name="Zhao G."/>
            <person name="Zou C."/>
            <person name="Li K."/>
            <person name="Wang K."/>
            <person name="Li T."/>
            <person name="Gao L."/>
            <person name="Zhang X."/>
            <person name="Wang H."/>
            <person name="Yang Z."/>
            <person name="Liu X."/>
            <person name="Jiang W."/>
            <person name="Mao L."/>
            <person name="Kong X."/>
            <person name="Jiao Y."/>
            <person name="Jia J."/>
        </authorList>
    </citation>
    <scope>NUCLEOTIDE SEQUENCE [LARGE SCALE GENOMIC DNA]</scope>
    <source>
        <strain evidence="2">cv. AL8/78</strain>
    </source>
</reference>
<name>A0A453LFL5_AEGTS</name>
<dbReference type="Gramene" id="AET5Gv20745000.8">
    <property type="protein sequence ID" value="AET5Gv20745000.8"/>
    <property type="gene ID" value="AET5Gv20745000"/>
</dbReference>
<reference evidence="2" key="1">
    <citation type="journal article" date="2014" name="Science">
        <title>Ancient hybridizations among the ancestral genomes of bread wheat.</title>
        <authorList>
            <consortium name="International Wheat Genome Sequencing Consortium,"/>
            <person name="Marcussen T."/>
            <person name="Sandve S.R."/>
            <person name="Heier L."/>
            <person name="Spannagl M."/>
            <person name="Pfeifer M."/>
            <person name="Jakobsen K.S."/>
            <person name="Wulff B.B."/>
            <person name="Steuernagel B."/>
            <person name="Mayer K.F."/>
            <person name="Olsen O.A."/>
        </authorList>
    </citation>
    <scope>NUCLEOTIDE SEQUENCE [LARGE SCALE GENOMIC DNA]</scope>
    <source>
        <strain evidence="2">cv. AL8/78</strain>
    </source>
</reference>
<reference evidence="1" key="3">
    <citation type="journal article" date="2017" name="Nature">
        <title>Genome sequence of the progenitor of the wheat D genome Aegilops tauschii.</title>
        <authorList>
            <person name="Luo M.C."/>
            <person name="Gu Y.Q."/>
            <person name="Puiu D."/>
            <person name="Wang H."/>
            <person name="Twardziok S.O."/>
            <person name="Deal K.R."/>
            <person name="Huo N."/>
            <person name="Zhu T."/>
            <person name="Wang L."/>
            <person name="Wang Y."/>
            <person name="McGuire P.E."/>
            <person name="Liu S."/>
            <person name="Long H."/>
            <person name="Ramasamy R.K."/>
            <person name="Rodriguez J.C."/>
            <person name="Van S.L."/>
            <person name="Yuan L."/>
            <person name="Wang Z."/>
            <person name="Xia Z."/>
            <person name="Xiao L."/>
            <person name="Anderson O.D."/>
            <person name="Ouyang S."/>
            <person name="Liang Y."/>
            <person name="Zimin A.V."/>
            <person name="Pertea G."/>
            <person name="Qi P."/>
            <person name="Bennetzen J.L."/>
            <person name="Dai X."/>
            <person name="Dawson M.W."/>
            <person name="Muller H.G."/>
            <person name="Kugler K."/>
            <person name="Rivarola-Duarte L."/>
            <person name="Spannagl M."/>
            <person name="Mayer K.F.X."/>
            <person name="Lu F.H."/>
            <person name="Bevan M.W."/>
            <person name="Leroy P."/>
            <person name="Li P."/>
            <person name="You F.M."/>
            <person name="Sun Q."/>
            <person name="Liu Z."/>
            <person name="Lyons E."/>
            <person name="Wicker T."/>
            <person name="Salzberg S.L."/>
            <person name="Devos K.M."/>
            <person name="Dvorak J."/>
        </authorList>
    </citation>
    <scope>NUCLEOTIDE SEQUENCE [LARGE SCALE GENOMIC DNA]</scope>
    <source>
        <strain evidence="1">cv. AL8/78</strain>
    </source>
</reference>
<keyword evidence="2" id="KW-1185">Reference proteome</keyword>
<evidence type="ECO:0000313" key="1">
    <source>
        <dbReference type="EnsemblPlants" id="AET5Gv20745000.8"/>
    </source>
</evidence>
<dbReference type="Proteomes" id="UP000015105">
    <property type="component" value="Chromosome 5D"/>
</dbReference>
<reference evidence="1" key="4">
    <citation type="submission" date="2019-03" db="UniProtKB">
        <authorList>
            <consortium name="EnsemblPlants"/>
        </authorList>
    </citation>
    <scope>IDENTIFICATION</scope>
</reference>
<dbReference type="AlphaFoldDB" id="A0A453LFL5"/>
<reference evidence="1" key="5">
    <citation type="journal article" date="2021" name="G3 (Bethesda)">
        <title>Aegilops tauschii genome assembly Aet v5.0 features greater sequence contiguity and improved annotation.</title>
        <authorList>
            <person name="Wang L."/>
            <person name="Zhu T."/>
            <person name="Rodriguez J.C."/>
            <person name="Deal K.R."/>
            <person name="Dubcovsky J."/>
            <person name="McGuire P.E."/>
            <person name="Lux T."/>
            <person name="Spannagl M."/>
            <person name="Mayer K.F.X."/>
            <person name="Baldrich P."/>
            <person name="Meyers B.C."/>
            <person name="Huo N."/>
            <person name="Gu Y.Q."/>
            <person name="Zhou H."/>
            <person name="Devos K.M."/>
            <person name="Bennetzen J.L."/>
            <person name="Unver T."/>
            <person name="Budak H."/>
            <person name="Gulick P.J."/>
            <person name="Galiba G."/>
            <person name="Kalapos B."/>
            <person name="Nelson D.R."/>
            <person name="Li P."/>
            <person name="You F.M."/>
            <person name="Luo M.C."/>
            <person name="Dvorak J."/>
        </authorList>
    </citation>
    <scope>NUCLEOTIDE SEQUENCE [LARGE SCALE GENOMIC DNA]</scope>
    <source>
        <strain evidence="1">cv. AL8/78</strain>
    </source>
</reference>